<accession>A0A830B247</accession>
<dbReference type="AlphaFoldDB" id="A0A830B247"/>
<name>A0A830B247_9LAMI</name>
<dbReference type="OrthoDB" id="1840737at2759"/>
<evidence type="ECO:0000256" key="1">
    <source>
        <dbReference type="SAM" id="Phobius"/>
    </source>
</evidence>
<comment type="caution">
    <text evidence="2">The sequence shown here is derived from an EMBL/GenBank/DDBJ whole genome shotgun (WGS) entry which is preliminary data.</text>
</comment>
<reference evidence="2" key="1">
    <citation type="submission" date="2020-07" db="EMBL/GenBank/DDBJ databases">
        <title>Ethylene signaling mediates host invasion by parasitic plants.</title>
        <authorList>
            <person name="Yoshida S."/>
        </authorList>
    </citation>
    <scope>NUCLEOTIDE SEQUENCE</scope>
    <source>
        <strain evidence="2">Okayama</strain>
    </source>
</reference>
<keyword evidence="1" id="KW-1133">Transmembrane helix</keyword>
<feature type="transmembrane region" description="Helical" evidence="1">
    <location>
        <begin position="20"/>
        <end position="38"/>
    </location>
</feature>
<keyword evidence="1" id="KW-0472">Membrane</keyword>
<gene>
    <name evidence="2" type="ORF">PHJA_000042300</name>
</gene>
<keyword evidence="3" id="KW-1185">Reference proteome</keyword>
<protein>
    <submittedName>
        <fullName evidence="2">Uncharacterized protein</fullName>
    </submittedName>
</protein>
<dbReference type="EMBL" id="BMAC01000003">
    <property type="protein sequence ID" value="GFP78988.1"/>
    <property type="molecule type" value="Genomic_DNA"/>
</dbReference>
<evidence type="ECO:0000313" key="2">
    <source>
        <dbReference type="EMBL" id="GFP78988.1"/>
    </source>
</evidence>
<proteinExistence type="predicted"/>
<dbReference type="Proteomes" id="UP000653305">
    <property type="component" value="Unassembled WGS sequence"/>
</dbReference>
<keyword evidence="1" id="KW-0812">Transmembrane</keyword>
<organism evidence="2 3">
    <name type="scientific">Phtheirospermum japonicum</name>
    <dbReference type="NCBI Taxonomy" id="374723"/>
    <lineage>
        <taxon>Eukaryota</taxon>
        <taxon>Viridiplantae</taxon>
        <taxon>Streptophyta</taxon>
        <taxon>Embryophyta</taxon>
        <taxon>Tracheophyta</taxon>
        <taxon>Spermatophyta</taxon>
        <taxon>Magnoliopsida</taxon>
        <taxon>eudicotyledons</taxon>
        <taxon>Gunneridae</taxon>
        <taxon>Pentapetalae</taxon>
        <taxon>asterids</taxon>
        <taxon>lamiids</taxon>
        <taxon>Lamiales</taxon>
        <taxon>Orobanchaceae</taxon>
        <taxon>Orobanchaceae incertae sedis</taxon>
        <taxon>Phtheirospermum</taxon>
    </lineage>
</organism>
<evidence type="ECO:0000313" key="3">
    <source>
        <dbReference type="Proteomes" id="UP000653305"/>
    </source>
</evidence>
<sequence>MARHIVMILSKHQPLSIGRTGFGTCTFLLCALALFMCASHSRRWRRWKSCYGYGNHEPVIQLNQEEITATNLVMSTRALAAVMALCGGRIYSWEGNASFRTSRE</sequence>